<dbReference type="AlphaFoldDB" id="A0A3R8QMT3"/>
<evidence type="ECO:0000313" key="4">
    <source>
        <dbReference type="Proteomes" id="UP000276526"/>
    </source>
</evidence>
<dbReference type="Proteomes" id="UP000276526">
    <property type="component" value="Unassembled WGS sequence"/>
</dbReference>
<feature type="chain" id="PRO_5036092678" evidence="1">
    <location>
        <begin position="28"/>
        <end position="60"/>
    </location>
</feature>
<keyword evidence="5" id="KW-1185">Reference proteome</keyword>
<keyword evidence="1" id="KW-0732">Signal</keyword>
<organism evidence="2 4">
    <name type="scientific">Corynebacterium bovis</name>
    <dbReference type="NCBI Taxonomy" id="36808"/>
    <lineage>
        <taxon>Bacteria</taxon>
        <taxon>Bacillati</taxon>
        <taxon>Actinomycetota</taxon>
        <taxon>Actinomycetes</taxon>
        <taxon>Mycobacteriales</taxon>
        <taxon>Corynebacteriaceae</taxon>
        <taxon>Corynebacterium</taxon>
    </lineage>
</organism>
<dbReference type="EMBL" id="PQNK01000007">
    <property type="protein sequence ID" value="RRO86740.1"/>
    <property type="molecule type" value="Genomic_DNA"/>
</dbReference>
<sequence length="60" mass="6172">MKKLTLSVSALVTGATLMGLGTPAATAAPSAQRVPTVSSYGYPGEILSCRAHPSNFYCAR</sequence>
<dbReference type="Proteomes" id="UP000278422">
    <property type="component" value="Unassembled WGS sequence"/>
</dbReference>
<feature type="signal peptide" evidence="1">
    <location>
        <begin position="1"/>
        <end position="27"/>
    </location>
</feature>
<comment type="caution">
    <text evidence="2">The sequence shown here is derived from an EMBL/GenBank/DDBJ whole genome shotgun (WGS) entry which is preliminary data.</text>
</comment>
<name>A0A3R8QMT3_9CORY</name>
<dbReference type="GeneID" id="60809119"/>
<accession>A0A3R8QMT3</accession>
<evidence type="ECO:0000313" key="2">
    <source>
        <dbReference type="EMBL" id="RRO86740.1"/>
    </source>
</evidence>
<dbReference type="EMBL" id="PQNQ01000021">
    <property type="protein sequence ID" value="RRQ03253.1"/>
    <property type="molecule type" value="Genomic_DNA"/>
</dbReference>
<reference evidence="4 5" key="1">
    <citation type="submission" date="2018-01" db="EMBL/GenBank/DDBJ databases">
        <title>Twenty Corynebacterium bovis Genomes.</title>
        <authorList>
            <person name="Gulvik C.A."/>
        </authorList>
    </citation>
    <scope>NUCLEOTIDE SEQUENCE [LARGE SCALE GENOMIC DNA]</scope>
    <source>
        <strain evidence="3 5">16-2004</strain>
        <strain evidence="2 4">F6900</strain>
    </source>
</reference>
<evidence type="ECO:0000256" key="1">
    <source>
        <dbReference type="SAM" id="SignalP"/>
    </source>
</evidence>
<evidence type="ECO:0000313" key="5">
    <source>
        <dbReference type="Proteomes" id="UP000278422"/>
    </source>
</evidence>
<evidence type="ECO:0000313" key="3">
    <source>
        <dbReference type="EMBL" id="RRQ03253.1"/>
    </source>
</evidence>
<protein>
    <submittedName>
        <fullName evidence="2">Uncharacterized protein</fullName>
    </submittedName>
</protein>
<dbReference type="RefSeq" id="WP_010272343.1">
    <property type="nucleotide sequence ID" value="NZ_CP066067.1"/>
</dbReference>
<gene>
    <name evidence="3" type="ORF">CXF42_07785</name>
    <name evidence="2" type="ORF">CXF48_05575</name>
</gene>
<proteinExistence type="predicted"/>